<dbReference type="Pfam" id="PF00982">
    <property type="entry name" value="Glyco_transf_20"/>
    <property type="match status" value="1"/>
</dbReference>
<organism evidence="2">
    <name type="scientific">uncultured Gemmatimonadaceae bacterium</name>
    <dbReference type="NCBI Taxonomy" id="246130"/>
    <lineage>
        <taxon>Bacteria</taxon>
        <taxon>Pseudomonadati</taxon>
        <taxon>Gemmatimonadota</taxon>
        <taxon>Gemmatimonadia</taxon>
        <taxon>Gemmatimonadales</taxon>
        <taxon>Gemmatimonadaceae</taxon>
        <taxon>environmental samples</taxon>
    </lineage>
</organism>
<dbReference type="AlphaFoldDB" id="A0A6J4LG85"/>
<dbReference type="CDD" id="cd03788">
    <property type="entry name" value="GT20_TPS"/>
    <property type="match status" value="1"/>
</dbReference>
<keyword evidence="2" id="KW-0808">Transferase</keyword>
<dbReference type="PANTHER" id="PTHR10788:SF106">
    <property type="entry name" value="BCDNA.GH08860"/>
    <property type="match status" value="1"/>
</dbReference>
<keyword evidence="2" id="KW-0328">Glycosyltransferase</keyword>
<dbReference type="InterPro" id="IPR001830">
    <property type="entry name" value="Glyco_trans_20"/>
</dbReference>
<dbReference type="SUPFAM" id="SSF53756">
    <property type="entry name" value="UDP-Glycosyltransferase/glycogen phosphorylase"/>
    <property type="match status" value="1"/>
</dbReference>
<dbReference type="PANTHER" id="PTHR10788">
    <property type="entry name" value="TREHALOSE-6-PHOSPHATE SYNTHASE"/>
    <property type="match status" value="1"/>
</dbReference>
<accession>A0A6J4LG85</accession>
<evidence type="ECO:0000313" key="2">
    <source>
        <dbReference type="EMBL" id="CAA9331937.1"/>
    </source>
</evidence>
<dbReference type="GO" id="GO:0005992">
    <property type="term" value="P:trehalose biosynthetic process"/>
    <property type="evidence" value="ECO:0007669"/>
    <property type="project" value="InterPro"/>
</dbReference>
<sequence length="507" mass="56313">MPQQPHGQTSDETKADGEHDLARHLRGRTLILLSNREPYEHVRARDGAVKVNKPAGGLVSALDPTMQRTRGVWVAWGSGDADRENADEGGCVAVPPESPAYTLRRVWLDEDDVEGYYLGFANSCLWPLCHLLVQHFSYRAEYWRRYEAVNARFADAVAEQARATKGEAVVWVQDYHFALAPAMIRERAPGTFVHQFWHIPFPPPEILRFLPTSVYQGVMRGMLGNDLIEFHTERYAANFLACVRDMVPGAQVRGEDNTIAFEGRTIQVGAFPISIDARAYQALAESPTGERGARELRARHAVGGRQLGVSVDRIDYTKGIPERLRAIDLFWTVHPEFCERVTIVVVATPSRSDIPAYSALETEVVDTVTEINARHGTPGWTPVELIHENVGATELAGIYRAGDVCLVSSLQDGMNLVAKEFIACQVDQPGVLVLSRFAGASEEIDGALLINPFDVDGFVAGMHKAFTMSESDRRRRMDAMREHLFSATIFDWLDSILARVGTLAARS</sequence>
<comment type="similarity">
    <text evidence="1">Belongs to the glycosyltransferase 20 family.</text>
</comment>
<evidence type="ECO:0000256" key="1">
    <source>
        <dbReference type="ARBA" id="ARBA00008799"/>
    </source>
</evidence>
<reference evidence="2" key="1">
    <citation type="submission" date="2020-02" db="EMBL/GenBank/DDBJ databases">
        <authorList>
            <person name="Meier V. D."/>
        </authorList>
    </citation>
    <scope>NUCLEOTIDE SEQUENCE</scope>
    <source>
        <strain evidence="2">AVDCRST_MAG40</strain>
    </source>
</reference>
<proteinExistence type="inferred from homology"/>
<dbReference type="EMBL" id="CADCTX010000599">
    <property type="protein sequence ID" value="CAA9331937.1"/>
    <property type="molecule type" value="Genomic_DNA"/>
</dbReference>
<dbReference type="Gene3D" id="3.40.50.2000">
    <property type="entry name" value="Glycogen Phosphorylase B"/>
    <property type="match status" value="2"/>
</dbReference>
<protein>
    <submittedName>
        <fullName evidence="2">Alpha,alpha-trehalose-phosphate synthase [UDP-forming]</fullName>
        <ecNumber evidence="2">2.4.1.15</ecNumber>
    </submittedName>
</protein>
<gene>
    <name evidence="2" type="ORF">AVDCRST_MAG40-1948</name>
</gene>
<dbReference type="GO" id="GO:0003825">
    <property type="term" value="F:alpha,alpha-trehalose-phosphate synthase (UDP-forming) activity"/>
    <property type="evidence" value="ECO:0007669"/>
    <property type="project" value="UniProtKB-EC"/>
</dbReference>
<name>A0A6J4LG85_9BACT</name>
<dbReference type="EC" id="2.4.1.15" evidence="2"/>